<sequence>MAEINMNDVDVYPLFQGCDETSTKTAQKNCFEAHLATYFSEIFNTSEVTVTEDITDTIYVYFIIDNTGNIQFQKAAKSTQINTMFPQLDSLLKAKTATLPTVYPAQKTGIKVASKCKLPIIINTVKE</sequence>
<protein>
    <submittedName>
        <fullName evidence="1">Uncharacterized protein</fullName>
    </submittedName>
</protein>
<reference evidence="1" key="1">
    <citation type="submission" date="2022-07" db="EMBL/GenBank/DDBJ databases">
        <title>Taxonomy of Novel Oxalotrophic and Methylotrophic Bacteria.</title>
        <authorList>
            <person name="Sahin N."/>
            <person name="Tani A."/>
        </authorList>
    </citation>
    <scope>NUCLEOTIDE SEQUENCE</scope>
    <source>
        <strain evidence="1">Y10</strain>
    </source>
</reference>
<keyword evidence="2" id="KW-1185">Reference proteome</keyword>
<evidence type="ECO:0000313" key="2">
    <source>
        <dbReference type="Proteomes" id="UP001143543"/>
    </source>
</evidence>
<dbReference type="RefSeq" id="WP_281764107.1">
    <property type="nucleotide sequence ID" value="NZ_BRVO01000001.1"/>
</dbReference>
<dbReference type="Proteomes" id="UP001143543">
    <property type="component" value="Unassembled WGS sequence"/>
</dbReference>
<gene>
    <name evidence="1" type="ORF">Y10_08380</name>
</gene>
<evidence type="ECO:0000313" key="1">
    <source>
        <dbReference type="EMBL" id="GLB48470.1"/>
    </source>
</evidence>
<organism evidence="1 2">
    <name type="scientific">Neptunitalea lumnitzerae</name>
    <dbReference type="NCBI Taxonomy" id="2965509"/>
    <lineage>
        <taxon>Bacteria</taxon>
        <taxon>Pseudomonadati</taxon>
        <taxon>Bacteroidota</taxon>
        <taxon>Flavobacteriia</taxon>
        <taxon>Flavobacteriales</taxon>
        <taxon>Flavobacteriaceae</taxon>
        <taxon>Neptunitalea</taxon>
    </lineage>
</organism>
<comment type="caution">
    <text evidence="1">The sequence shown here is derived from an EMBL/GenBank/DDBJ whole genome shotgun (WGS) entry which is preliminary data.</text>
</comment>
<name>A0ABQ5MHG1_9FLAO</name>
<accession>A0ABQ5MHG1</accession>
<dbReference type="EMBL" id="BRVO01000001">
    <property type="protein sequence ID" value="GLB48470.1"/>
    <property type="molecule type" value="Genomic_DNA"/>
</dbReference>
<proteinExistence type="predicted"/>